<evidence type="ECO:0000256" key="6">
    <source>
        <dbReference type="ARBA" id="ARBA00022723"/>
    </source>
</evidence>
<keyword evidence="4" id="KW-0808">Transferase</keyword>
<keyword evidence="5" id="KW-0548">Nucleotidyltransferase</keyword>
<dbReference type="GO" id="GO:0046872">
    <property type="term" value="F:metal ion binding"/>
    <property type="evidence" value="ECO:0007669"/>
    <property type="project" value="UniProtKB-KW"/>
</dbReference>
<dbReference type="SMART" id="SM01265">
    <property type="entry name" value="Mab-21"/>
    <property type="match status" value="1"/>
</dbReference>
<evidence type="ECO:0000256" key="7">
    <source>
        <dbReference type="ARBA" id="ARBA00022741"/>
    </source>
</evidence>
<reference evidence="14" key="1">
    <citation type="submission" date="2014-11" db="EMBL/GenBank/DDBJ databases">
        <authorList>
            <person name="Geib S."/>
        </authorList>
    </citation>
    <scope>NUCLEOTIDE SEQUENCE</scope>
</reference>
<evidence type="ECO:0000256" key="2">
    <source>
        <dbReference type="ARBA" id="ARBA00001946"/>
    </source>
</evidence>
<evidence type="ECO:0000256" key="9">
    <source>
        <dbReference type="ARBA" id="ARBA00022842"/>
    </source>
</evidence>
<keyword evidence="11" id="KW-0464">Manganese</keyword>
<dbReference type="PANTHER" id="PTHR10656">
    <property type="entry name" value="CELL FATE DETERMINING PROTEIN MAB21-RELATED"/>
    <property type="match status" value="1"/>
</dbReference>
<dbReference type="Gene3D" id="3.30.460.90">
    <property type="match status" value="1"/>
</dbReference>
<evidence type="ECO:0000256" key="8">
    <source>
        <dbReference type="ARBA" id="ARBA00022840"/>
    </source>
</evidence>
<dbReference type="Pfam" id="PF03281">
    <property type="entry name" value="Mab-21"/>
    <property type="match status" value="1"/>
</dbReference>
<dbReference type="InterPro" id="IPR046906">
    <property type="entry name" value="Mab-21_HhH/H2TH-like"/>
</dbReference>
<evidence type="ECO:0000313" key="14">
    <source>
        <dbReference type="EMBL" id="JAC97540.1"/>
    </source>
</evidence>
<evidence type="ECO:0000256" key="4">
    <source>
        <dbReference type="ARBA" id="ARBA00022679"/>
    </source>
</evidence>
<evidence type="ECO:0000259" key="12">
    <source>
        <dbReference type="Pfam" id="PF03281"/>
    </source>
</evidence>
<evidence type="ECO:0000256" key="10">
    <source>
        <dbReference type="ARBA" id="ARBA00023134"/>
    </source>
</evidence>
<evidence type="ECO:0000256" key="11">
    <source>
        <dbReference type="ARBA" id="ARBA00023211"/>
    </source>
</evidence>
<gene>
    <name evidence="14" type="primary">MB21D1_0</name>
    <name evidence="14" type="ORF">g.11771</name>
</gene>
<evidence type="ECO:0000256" key="3">
    <source>
        <dbReference type="ARBA" id="ARBA00008307"/>
    </source>
</evidence>
<proteinExistence type="inferred from homology"/>
<evidence type="ECO:0000259" key="13">
    <source>
        <dbReference type="Pfam" id="PF20266"/>
    </source>
</evidence>
<dbReference type="Pfam" id="PF20266">
    <property type="entry name" value="Mab-21_C"/>
    <property type="match status" value="1"/>
</dbReference>
<keyword evidence="7" id="KW-0547">Nucleotide-binding</keyword>
<comment type="cofactor">
    <cofactor evidence="1">
        <name>Mn(2+)</name>
        <dbReference type="ChEBI" id="CHEBI:29035"/>
    </cofactor>
</comment>
<evidence type="ECO:0000256" key="1">
    <source>
        <dbReference type="ARBA" id="ARBA00001936"/>
    </source>
</evidence>
<comment type="cofactor">
    <cofactor evidence="2">
        <name>Mg(2+)</name>
        <dbReference type="ChEBI" id="CHEBI:18420"/>
    </cofactor>
</comment>
<dbReference type="GO" id="GO:0005524">
    <property type="term" value="F:ATP binding"/>
    <property type="evidence" value="ECO:0007669"/>
    <property type="project" value="UniProtKB-KW"/>
</dbReference>
<keyword evidence="10" id="KW-0342">GTP-binding</keyword>
<accession>A0A0A1WFQ8</accession>
<keyword evidence="8" id="KW-0067">ATP-binding</keyword>
<dbReference type="Gene3D" id="1.10.1410.40">
    <property type="match status" value="1"/>
</dbReference>
<dbReference type="PANTHER" id="PTHR10656:SF42">
    <property type="entry name" value="CYCLIC GMP-AMP SYNTHASE-LIKE PROTEIN-RELATED"/>
    <property type="match status" value="1"/>
</dbReference>
<sequence length="371" mass="44354">MAPIYEQYLQFIAQKITVRDEDRAVYVKDFDIIRDHILNGMCKVDPVFKNLYRGPSLFGSYSNNVRIKYPSEFDVIFKLSVSSFINVEEDEDRPGFVNLDFEDVMDELYECNGYTDVYNRLYELVDRDNGYLRRSNLQYWLRDVMQDCLEKYGDRVRGNWGDIYTLMYSKRGLAHTIYAKCDQRVISIDFVPGLCFGTADWIDVRHCRKFKNKCEQWYAVPKPTTGPKESRRYAFMVCNPKVEHDLLLGNQNLKVVFRLLKSLRNAYGMRRLKSYFITTAFLWEIELQNKNFWHNPLHIILEHMLETLARHFGDGCLLFFWNRDLNLLEYLHDDEIEDYADKLQRAYTTLRQYKTEPNLSYKRCKTHFQLP</sequence>
<dbReference type="AlphaFoldDB" id="A0A0A1WFQ8"/>
<organism evidence="14">
    <name type="scientific">Zeugodacus cucurbitae</name>
    <name type="common">Melon fruit fly</name>
    <name type="synonym">Bactrocera cucurbitae</name>
    <dbReference type="NCBI Taxonomy" id="28588"/>
    <lineage>
        <taxon>Eukaryota</taxon>
        <taxon>Metazoa</taxon>
        <taxon>Ecdysozoa</taxon>
        <taxon>Arthropoda</taxon>
        <taxon>Hexapoda</taxon>
        <taxon>Insecta</taxon>
        <taxon>Pterygota</taxon>
        <taxon>Neoptera</taxon>
        <taxon>Endopterygota</taxon>
        <taxon>Diptera</taxon>
        <taxon>Brachycera</taxon>
        <taxon>Muscomorpha</taxon>
        <taxon>Tephritoidea</taxon>
        <taxon>Tephritidae</taxon>
        <taxon>Zeugodacus</taxon>
        <taxon>Zeugodacus</taxon>
    </lineage>
</organism>
<feature type="domain" description="Mab-21-like HhH/H2TH-like" evidence="13">
    <location>
        <begin position="253"/>
        <end position="344"/>
    </location>
</feature>
<protein>
    <submittedName>
        <fullName evidence="14">Protein MB21D1</fullName>
    </submittedName>
</protein>
<dbReference type="GO" id="GO:0005525">
    <property type="term" value="F:GTP binding"/>
    <property type="evidence" value="ECO:0007669"/>
    <property type="project" value="UniProtKB-KW"/>
</dbReference>
<evidence type="ECO:0000256" key="5">
    <source>
        <dbReference type="ARBA" id="ARBA00022695"/>
    </source>
</evidence>
<dbReference type="InterPro" id="IPR024810">
    <property type="entry name" value="MAB21L/cGLR"/>
</dbReference>
<dbReference type="InterPro" id="IPR046903">
    <property type="entry name" value="Mab-21-like_nuc_Trfase"/>
</dbReference>
<dbReference type="GO" id="GO:0016779">
    <property type="term" value="F:nucleotidyltransferase activity"/>
    <property type="evidence" value="ECO:0007669"/>
    <property type="project" value="UniProtKB-KW"/>
</dbReference>
<reference evidence="14" key="2">
    <citation type="journal article" date="2015" name="Gigascience">
        <title>Reconstructing a comprehensive transcriptome assembly of a white-pupal translocated strain of the pest fruit fly Bactrocera cucurbitae.</title>
        <authorList>
            <person name="Sim S.B."/>
            <person name="Calla B."/>
            <person name="Hall B."/>
            <person name="DeRego T."/>
            <person name="Geib S.M."/>
        </authorList>
    </citation>
    <scope>NUCLEOTIDE SEQUENCE</scope>
</reference>
<name>A0A0A1WFQ8_ZEUCU</name>
<comment type="similarity">
    <text evidence="3">Belongs to the mab-21 family.</text>
</comment>
<dbReference type="EMBL" id="GBXI01016751">
    <property type="protein sequence ID" value="JAC97540.1"/>
    <property type="molecule type" value="Transcribed_RNA"/>
</dbReference>
<keyword evidence="9" id="KW-0460">Magnesium</keyword>
<feature type="domain" description="Mab-21-like nucleotidyltransferase" evidence="12">
    <location>
        <begin position="61"/>
        <end position="247"/>
    </location>
</feature>
<keyword evidence="6" id="KW-0479">Metal-binding</keyword>